<evidence type="ECO:0000313" key="3">
    <source>
        <dbReference type="Proteomes" id="UP000198131"/>
    </source>
</evidence>
<proteinExistence type="predicted"/>
<keyword evidence="1" id="KW-1133">Transmembrane helix</keyword>
<name>A0A212UE44_9BACT</name>
<dbReference type="Proteomes" id="UP000198131">
    <property type="component" value="Unassembled WGS sequence"/>
</dbReference>
<keyword evidence="1" id="KW-0812">Transmembrane</keyword>
<keyword evidence="3" id="KW-1185">Reference proteome</keyword>
<accession>A0A212UE44</accession>
<reference evidence="3" key="1">
    <citation type="submission" date="2017-06" db="EMBL/GenBank/DDBJ databases">
        <authorList>
            <person name="Varghese N."/>
            <person name="Submissions S."/>
        </authorList>
    </citation>
    <scope>NUCLEOTIDE SEQUENCE [LARGE SCALE GENOMIC DNA]</scope>
    <source>
        <strain evidence="3">DSM 11116</strain>
    </source>
</reference>
<evidence type="ECO:0000313" key="2">
    <source>
        <dbReference type="EMBL" id="SNC76519.1"/>
    </source>
</evidence>
<organism evidence="2 3">
    <name type="scientific">Hymenobacter gelipurpurascens</name>
    <dbReference type="NCBI Taxonomy" id="89968"/>
    <lineage>
        <taxon>Bacteria</taxon>
        <taxon>Pseudomonadati</taxon>
        <taxon>Bacteroidota</taxon>
        <taxon>Cytophagia</taxon>
        <taxon>Cytophagales</taxon>
        <taxon>Hymenobacteraceae</taxon>
        <taxon>Hymenobacter</taxon>
    </lineage>
</organism>
<dbReference type="EMBL" id="FYEW01000002">
    <property type="protein sequence ID" value="SNC76519.1"/>
    <property type="molecule type" value="Genomic_DNA"/>
</dbReference>
<gene>
    <name evidence="2" type="ORF">SAMN06265337_3427</name>
</gene>
<evidence type="ECO:0008006" key="4">
    <source>
        <dbReference type="Google" id="ProtNLM"/>
    </source>
</evidence>
<evidence type="ECO:0000256" key="1">
    <source>
        <dbReference type="SAM" id="Phobius"/>
    </source>
</evidence>
<dbReference type="RefSeq" id="WP_170934842.1">
    <property type="nucleotide sequence ID" value="NZ_FYEW01000002.1"/>
</dbReference>
<protein>
    <recommendedName>
        <fullName evidence="4">Oxalate:formate antiporter</fullName>
    </recommendedName>
</protein>
<sequence length="48" mass="5065">MSVQTNPSAPAPTETSSGAMLAISWLFVGLPLVWGVTQTFVKALALFQ</sequence>
<dbReference type="AlphaFoldDB" id="A0A212UE44"/>
<feature type="transmembrane region" description="Helical" evidence="1">
    <location>
        <begin position="20"/>
        <end position="41"/>
    </location>
</feature>
<keyword evidence="1" id="KW-0472">Membrane</keyword>